<dbReference type="Gene3D" id="3.30.70.1320">
    <property type="entry name" value="Multidrug efflux transporter AcrB pore domain like"/>
    <property type="match status" value="1"/>
</dbReference>
<feature type="transmembrane region" description="Helical" evidence="1">
    <location>
        <begin position="387"/>
        <end position="412"/>
    </location>
</feature>
<evidence type="ECO:0000313" key="2">
    <source>
        <dbReference type="EMBL" id="MBB4350052.1"/>
    </source>
</evidence>
<feature type="transmembrane region" description="Helical" evidence="1">
    <location>
        <begin position="432"/>
        <end position="461"/>
    </location>
</feature>
<dbReference type="PANTHER" id="PTHR32063">
    <property type="match status" value="1"/>
</dbReference>
<dbReference type="GO" id="GO:0005886">
    <property type="term" value="C:plasma membrane"/>
    <property type="evidence" value="ECO:0007669"/>
    <property type="project" value="TreeGrafter"/>
</dbReference>
<reference evidence="5 6" key="1">
    <citation type="submission" date="2020-08" db="EMBL/GenBank/DDBJ databases">
        <title>Genomic Encyclopedia of Type Strains, Phase IV (KMG-V): Genome sequencing to study the core and pangenomes of soil and plant-associated prokaryotes.</title>
        <authorList>
            <person name="Whitman W."/>
        </authorList>
    </citation>
    <scope>NUCLEOTIDE SEQUENCE [LARGE SCALE GENOMIC DNA]</scope>
    <source>
        <strain evidence="3 6">SEMIA 444</strain>
        <strain evidence="2 5">SEMIA 448</strain>
        <strain evidence="4 7">SEMIA 452</strain>
    </source>
</reference>
<dbReference type="PRINTS" id="PR00702">
    <property type="entry name" value="ACRIFLAVINRP"/>
</dbReference>
<evidence type="ECO:0000313" key="6">
    <source>
        <dbReference type="Proteomes" id="UP000524535"/>
    </source>
</evidence>
<feature type="transmembrane region" description="Helical" evidence="1">
    <location>
        <begin position="974"/>
        <end position="1000"/>
    </location>
</feature>
<dbReference type="InterPro" id="IPR001036">
    <property type="entry name" value="Acrflvin-R"/>
</dbReference>
<feature type="transmembrane region" description="Helical" evidence="1">
    <location>
        <begin position="335"/>
        <end position="354"/>
    </location>
</feature>
<feature type="transmembrane region" description="Helical" evidence="1">
    <location>
        <begin position="871"/>
        <end position="893"/>
    </location>
</feature>
<feature type="transmembrane region" description="Helical" evidence="1">
    <location>
        <begin position="361"/>
        <end position="381"/>
    </location>
</feature>
<dbReference type="RefSeq" id="WP_183826352.1">
    <property type="nucleotide sequence ID" value="NZ_JACIGW010000004.1"/>
</dbReference>
<feature type="transmembrane region" description="Helical" evidence="1">
    <location>
        <begin position="467"/>
        <end position="491"/>
    </location>
</feature>
<dbReference type="EMBL" id="JACIGY010000005">
    <property type="protein sequence ID" value="MBB4413231.1"/>
    <property type="molecule type" value="Genomic_DNA"/>
</dbReference>
<comment type="caution">
    <text evidence="4">The sequence shown here is derived from an EMBL/GenBank/DDBJ whole genome shotgun (WGS) entry which is preliminary data.</text>
</comment>
<dbReference type="AlphaFoldDB" id="A0A7W6Y380"/>
<evidence type="ECO:0000313" key="5">
    <source>
        <dbReference type="Proteomes" id="UP000520770"/>
    </source>
</evidence>
<dbReference type="Proteomes" id="UP000524535">
    <property type="component" value="Unassembled WGS sequence"/>
</dbReference>
<dbReference type="GO" id="GO:0042910">
    <property type="term" value="F:xenobiotic transmembrane transporter activity"/>
    <property type="evidence" value="ECO:0007669"/>
    <property type="project" value="TreeGrafter"/>
</dbReference>
<dbReference type="EMBL" id="JACIGW010000004">
    <property type="protein sequence ID" value="MBB4350052.1"/>
    <property type="molecule type" value="Genomic_DNA"/>
</dbReference>
<evidence type="ECO:0000256" key="1">
    <source>
        <dbReference type="SAM" id="Phobius"/>
    </source>
</evidence>
<feature type="transmembrane region" description="Helical" evidence="1">
    <location>
        <begin position="12"/>
        <end position="31"/>
    </location>
</feature>
<dbReference type="SUPFAM" id="SSF82714">
    <property type="entry name" value="Multidrug efflux transporter AcrB TolC docking domain, DN and DC subdomains"/>
    <property type="match status" value="2"/>
</dbReference>
<evidence type="ECO:0000313" key="4">
    <source>
        <dbReference type="EMBL" id="MBB4447831.1"/>
    </source>
</evidence>
<gene>
    <name evidence="3" type="ORF">GGE31_003757</name>
    <name evidence="2" type="ORF">GGE33_003815</name>
    <name evidence="4" type="ORF">GGE35_003666</name>
</gene>
<proteinExistence type="predicted"/>
<dbReference type="Gene3D" id="3.30.70.1440">
    <property type="entry name" value="Multidrug efflux transporter AcrB pore domain"/>
    <property type="match status" value="1"/>
</dbReference>
<sequence>MNGNISAWAIRNPLPSILLFVILTVVGIYSFTRLPITYFPTIITPAVKVTVEQSGATPVELETEVTRLVENAIASLPAIKELSSTIGEGRSVTTVEFELGLVSPDRAMNDVRDAVTRIRGDLPSAIDEPIIERIEEEAQSIVTYAVSSQEMTVTELSWLIDDTVKRDLQGLSGVGRIDRIGGADREIHVELDADRLQALSLSVNSVNETIMETQLDRSGGRSDMEGREQVLTTAAAASTVSGLAETRLSLGGENSVRLADVATVSDTFAEPRAFATLNGSDVVGFSVYRSQGASAVTVANEVFAAVEKLRLSHPGLRFEIVDDTISYTEGNYHSAINTLLEGAALSIIVVFLFLRDWRATLVAAVALPLSIIPTFFAIDILGFSLNILSLLAITLVTGILVDDAIVEIENVVRHRNMGKSAYRAALDASDEIGLAVIAISATIIAVFAPVGLMSGVVGLYFREFGLTVAIAVFFSLLVARLITPVMAAYIMTAAPPVEPRKGKLSLAYEWLLRLTLRWKWLTVTAAFGLFALAMISLMSVPTTFLPEEDTGRLTLTVELPPGTNLDETRQVTDGIAATIGKLAEVEGVLVRAGSSMSGQQDVRYAVVSVDLVHKAERNRSSFAIEAELEKALVDIPDVRLRFLNDRGGRDISFSVLGSDGDAVQAATDRILREMASDSSFVGPSSDNVAMRPELRMTVDTEKAATLGVSTAAIASTMRISTIGDVDSRLANFIEGSRQIPIRVVLDRAARGNLAVFETLSVPAANGGQLPLSAVATISLDETVAAIDRFERQRRIEIGVDMANGLTSGQGLERLMQLESVKTLPDGVRAQATGDSDTEGEIFESFAVAMGGGIMLVLIVLILLFKSVLSPFTILASLPLSIGGVVAALLLSGYPISLPVVIGILMLMGIVTKNAIMLVDFAVEREAHGLSRGEAVVEACRERARPIIMTTLAMVGGMLPSAFGIGEGGEFRAPMAIAVIGGLLVSTILSLVVIPSLHLIVSAGGDRAGQIFRPFLQSAEADLKEVQK</sequence>
<accession>A0A7W6Y380</accession>
<keyword evidence="1" id="KW-0472">Membrane</keyword>
<dbReference type="SUPFAM" id="SSF82693">
    <property type="entry name" value="Multidrug efflux transporter AcrB pore domain, PN1, PN2, PC1 and PC2 subdomains"/>
    <property type="match status" value="3"/>
</dbReference>
<dbReference type="EMBL" id="JACIHM010000005">
    <property type="protein sequence ID" value="MBB4447831.1"/>
    <property type="molecule type" value="Genomic_DNA"/>
</dbReference>
<dbReference type="Gene3D" id="3.30.2090.10">
    <property type="entry name" value="Multidrug efflux transporter AcrB TolC docking domain, DN and DC subdomains"/>
    <property type="match status" value="2"/>
</dbReference>
<evidence type="ECO:0000313" key="3">
    <source>
        <dbReference type="EMBL" id="MBB4413231.1"/>
    </source>
</evidence>
<dbReference type="Gene3D" id="3.30.70.1430">
    <property type="entry name" value="Multidrug efflux transporter AcrB pore domain"/>
    <property type="match status" value="2"/>
</dbReference>
<dbReference type="PANTHER" id="PTHR32063:SF77">
    <property type="entry name" value="ACR FAMILY TRANSPORT PROTEIN"/>
    <property type="match status" value="1"/>
</dbReference>
<keyword evidence="1" id="KW-1133">Transmembrane helix</keyword>
<feature type="transmembrane region" description="Helical" evidence="1">
    <location>
        <begin position="943"/>
        <end position="962"/>
    </location>
</feature>
<name>A0A7W6Y380_9HYPH</name>
<keyword evidence="6" id="KW-1185">Reference proteome</keyword>
<dbReference type="Gene3D" id="1.20.1640.10">
    <property type="entry name" value="Multidrug efflux transporter AcrB transmembrane domain"/>
    <property type="match status" value="2"/>
</dbReference>
<dbReference type="Pfam" id="PF00873">
    <property type="entry name" value="ACR_tran"/>
    <property type="match status" value="1"/>
</dbReference>
<dbReference type="SUPFAM" id="SSF82866">
    <property type="entry name" value="Multidrug efflux transporter AcrB transmembrane domain"/>
    <property type="match status" value="2"/>
</dbReference>
<organism evidence="4 7">
    <name type="scientific">Aliirhizobium cellulosilyticum</name>
    <dbReference type="NCBI Taxonomy" id="393664"/>
    <lineage>
        <taxon>Bacteria</taxon>
        <taxon>Pseudomonadati</taxon>
        <taxon>Pseudomonadota</taxon>
        <taxon>Alphaproteobacteria</taxon>
        <taxon>Hyphomicrobiales</taxon>
        <taxon>Rhizobiaceae</taxon>
        <taxon>Aliirhizobium</taxon>
    </lineage>
</organism>
<dbReference type="Proteomes" id="UP000576087">
    <property type="component" value="Unassembled WGS sequence"/>
</dbReference>
<evidence type="ECO:0000313" key="7">
    <source>
        <dbReference type="Proteomes" id="UP000576087"/>
    </source>
</evidence>
<feature type="transmembrane region" description="Helical" evidence="1">
    <location>
        <begin position="520"/>
        <end position="540"/>
    </location>
</feature>
<dbReference type="InterPro" id="IPR027463">
    <property type="entry name" value="AcrB_DN_DC_subdom"/>
</dbReference>
<feature type="transmembrane region" description="Helical" evidence="1">
    <location>
        <begin position="845"/>
        <end position="864"/>
    </location>
</feature>
<feature type="transmembrane region" description="Helical" evidence="1">
    <location>
        <begin position="899"/>
        <end position="922"/>
    </location>
</feature>
<keyword evidence="1" id="KW-0812">Transmembrane</keyword>
<protein>
    <submittedName>
        <fullName evidence="4">Hydrophobe/amphiphile efflux-1 (HAE1) family protein</fullName>
    </submittedName>
</protein>
<dbReference type="Proteomes" id="UP000520770">
    <property type="component" value="Unassembled WGS sequence"/>
</dbReference>